<feature type="transmembrane region" description="Helical" evidence="1">
    <location>
        <begin position="64"/>
        <end position="85"/>
    </location>
</feature>
<name>A0A1I2SI51_9HYPH</name>
<evidence type="ECO:0000259" key="2">
    <source>
        <dbReference type="Pfam" id="PF07786"/>
    </source>
</evidence>
<feature type="transmembrane region" description="Helical" evidence="1">
    <location>
        <begin position="121"/>
        <end position="147"/>
    </location>
</feature>
<dbReference type="EMBL" id="FOPM01000004">
    <property type="protein sequence ID" value="SFG49681.1"/>
    <property type="molecule type" value="Genomic_DNA"/>
</dbReference>
<feature type="transmembrane region" description="Helical" evidence="1">
    <location>
        <begin position="195"/>
        <end position="213"/>
    </location>
</feature>
<dbReference type="OrthoDB" id="9807591at2"/>
<dbReference type="STRING" id="582675.SAMN05192565_104125"/>
<dbReference type="AlphaFoldDB" id="A0A1I2SI51"/>
<proteinExistence type="predicted"/>
<evidence type="ECO:0000256" key="1">
    <source>
        <dbReference type="SAM" id="Phobius"/>
    </source>
</evidence>
<dbReference type="Pfam" id="PF07786">
    <property type="entry name" value="HGSNAT_cat"/>
    <property type="match status" value="1"/>
</dbReference>
<accession>A0A1I2SI51</accession>
<evidence type="ECO:0000313" key="3">
    <source>
        <dbReference type="EMBL" id="SFG49681.1"/>
    </source>
</evidence>
<dbReference type="Proteomes" id="UP000199229">
    <property type="component" value="Unassembled WGS sequence"/>
</dbReference>
<keyword evidence="1" id="KW-0812">Transmembrane</keyword>
<protein>
    <submittedName>
        <fullName evidence="3">Uncharacterized membrane protein</fullName>
    </submittedName>
</protein>
<reference evidence="4" key="1">
    <citation type="submission" date="2016-10" db="EMBL/GenBank/DDBJ databases">
        <authorList>
            <person name="Varghese N."/>
            <person name="Submissions S."/>
        </authorList>
    </citation>
    <scope>NUCLEOTIDE SEQUENCE [LARGE SCALE GENOMIC DNA]</scope>
    <source>
        <strain evidence="4">Gh-105</strain>
    </source>
</reference>
<keyword evidence="4" id="KW-1185">Reference proteome</keyword>
<sequence>MASPDPDLSATASGPVRATGRIDALDVARGVALGAMALYHATWDLGFLRLTPENYALSPLGKGAAHGIAGSFLVLVGIGLVLVHGGGIRRQAVVVRFARIGGAALAVTAATYALFPDSYVFFGILHCIAVSSVLALPFLFVPVALVAMGAASIIAAPPLLMAAPAPTGGGLLDAPGLFFLGLGRMVPQTNDYVPLFPWFGLVLLGIGVGRLGLPRLAASGLGCWRATSRPGRMVAAAGRHSLAVYLIHQPVLLAVFSGIVALTGPHPRAGEAEFRALYARTCVGTGGEVGACRVAARCVVGAFRRDGLWAQSQRTFTVAERAQAQALSQGCYEAAEGTAPAP</sequence>
<feature type="transmembrane region" description="Helical" evidence="1">
    <location>
        <begin position="97"/>
        <end position="115"/>
    </location>
</feature>
<dbReference type="RefSeq" id="WP_091969567.1">
    <property type="nucleotide sequence ID" value="NZ_FOPM01000004.1"/>
</dbReference>
<dbReference type="InterPro" id="IPR012429">
    <property type="entry name" value="HGSNAT_cat"/>
</dbReference>
<organism evidence="3 4">
    <name type="scientific">Methylobacterium gossipiicola</name>
    <dbReference type="NCBI Taxonomy" id="582675"/>
    <lineage>
        <taxon>Bacteria</taxon>
        <taxon>Pseudomonadati</taxon>
        <taxon>Pseudomonadota</taxon>
        <taxon>Alphaproteobacteria</taxon>
        <taxon>Hyphomicrobiales</taxon>
        <taxon>Methylobacteriaceae</taxon>
        <taxon>Methylobacterium</taxon>
    </lineage>
</organism>
<keyword evidence="1" id="KW-0472">Membrane</keyword>
<gene>
    <name evidence="3" type="ORF">SAMN05192565_104125</name>
</gene>
<evidence type="ECO:0000313" key="4">
    <source>
        <dbReference type="Proteomes" id="UP000199229"/>
    </source>
</evidence>
<keyword evidence="1" id="KW-1133">Transmembrane helix</keyword>
<feature type="transmembrane region" description="Helical" evidence="1">
    <location>
        <begin position="242"/>
        <end position="262"/>
    </location>
</feature>
<feature type="domain" description="Heparan-alpha-glucosaminide N-acetyltransferase catalytic" evidence="2">
    <location>
        <begin position="21"/>
        <end position="250"/>
    </location>
</feature>